<accession>A0AAD2FLK5</accession>
<evidence type="ECO:0000313" key="7">
    <source>
        <dbReference type="Proteomes" id="UP001295423"/>
    </source>
</evidence>
<evidence type="ECO:0000256" key="5">
    <source>
        <dbReference type="RuleBase" id="RU363107"/>
    </source>
</evidence>
<dbReference type="AlphaFoldDB" id="A0AAD2FLK5"/>
<dbReference type="EMBL" id="CAKOGP040001024">
    <property type="protein sequence ID" value="CAJ1941500.1"/>
    <property type="molecule type" value="Genomic_DNA"/>
</dbReference>
<feature type="transmembrane region" description="Helical" evidence="5">
    <location>
        <begin position="159"/>
        <end position="182"/>
    </location>
</feature>
<dbReference type="InterPro" id="IPR004895">
    <property type="entry name" value="Prenylated_rab_accept_PRA1"/>
</dbReference>
<evidence type="ECO:0000313" key="6">
    <source>
        <dbReference type="EMBL" id="CAJ1941500.1"/>
    </source>
</evidence>
<dbReference type="GO" id="GO:0005794">
    <property type="term" value="C:Golgi apparatus"/>
    <property type="evidence" value="ECO:0007669"/>
    <property type="project" value="TreeGrafter"/>
</dbReference>
<keyword evidence="2 5" id="KW-0812">Transmembrane</keyword>
<proteinExistence type="inferred from homology"/>
<protein>
    <recommendedName>
        <fullName evidence="5">PRA1 family protein</fullName>
    </recommendedName>
</protein>
<dbReference type="GO" id="GO:0016020">
    <property type="term" value="C:membrane"/>
    <property type="evidence" value="ECO:0007669"/>
    <property type="project" value="UniProtKB-SubCell"/>
</dbReference>
<comment type="similarity">
    <text evidence="5">Belongs to the PRA1 family.</text>
</comment>
<dbReference type="Pfam" id="PF03208">
    <property type="entry name" value="PRA1"/>
    <property type="match status" value="1"/>
</dbReference>
<comment type="subcellular location">
    <subcellularLocation>
        <location evidence="1 5">Membrane</location>
        <topology evidence="1 5">Multi-pass membrane protein</topology>
    </subcellularLocation>
</comment>
<evidence type="ECO:0000256" key="1">
    <source>
        <dbReference type="ARBA" id="ARBA00004141"/>
    </source>
</evidence>
<feature type="transmembrane region" description="Helical" evidence="5">
    <location>
        <begin position="105"/>
        <end position="138"/>
    </location>
</feature>
<evidence type="ECO:0000256" key="4">
    <source>
        <dbReference type="ARBA" id="ARBA00023136"/>
    </source>
</evidence>
<evidence type="ECO:0000256" key="2">
    <source>
        <dbReference type="ARBA" id="ARBA00022692"/>
    </source>
</evidence>
<reference evidence="6" key="1">
    <citation type="submission" date="2023-08" db="EMBL/GenBank/DDBJ databases">
        <authorList>
            <person name="Audoor S."/>
            <person name="Bilcke G."/>
        </authorList>
    </citation>
    <scope>NUCLEOTIDE SEQUENCE</scope>
</reference>
<comment type="caution">
    <text evidence="6">The sequence shown here is derived from an EMBL/GenBank/DDBJ whole genome shotgun (WGS) entry which is preliminary data.</text>
</comment>
<organism evidence="6 7">
    <name type="scientific">Cylindrotheca closterium</name>
    <dbReference type="NCBI Taxonomy" id="2856"/>
    <lineage>
        <taxon>Eukaryota</taxon>
        <taxon>Sar</taxon>
        <taxon>Stramenopiles</taxon>
        <taxon>Ochrophyta</taxon>
        <taxon>Bacillariophyta</taxon>
        <taxon>Bacillariophyceae</taxon>
        <taxon>Bacillariophycidae</taxon>
        <taxon>Bacillariales</taxon>
        <taxon>Bacillariaceae</taxon>
        <taxon>Cylindrotheca</taxon>
    </lineage>
</organism>
<dbReference type="PANTHER" id="PTHR19317:SF0">
    <property type="entry name" value="PRENYLATED RAB ACCEPTOR PROTEIN 1"/>
    <property type="match status" value="1"/>
</dbReference>
<keyword evidence="4 5" id="KW-0472">Membrane</keyword>
<name>A0AAD2FLK5_9STRA</name>
<keyword evidence="7" id="KW-1185">Reference proteome</keyword>
<keyword evidence="3 5" id="KW-1133">Transmembrane helix</keyword>
<dbReference type="PANTHER" id="PTHR19317">
    <property type="entry name" value="PRENYLATED RAB ACCEPTOR 1-RELATED"/>
    <property type="match status" value="1"/>
</dbReference>
<gene>
    <name evidence="6" type="ORF">CYCCA115_LOCUS7542</name>
</gene>
<evidence type="ECO:0000256" key="3">
    <source>
        <dbReference type="ARBA" id="ARBA00022989"/>
    </source>
</evidence>
<sequence length="228" mass="24593">MAVNNTSGSAPGSTLGTLMGVMNTAKEKWDSSGANDAMNRVAASVPQGTKDYLSATTGELFNRQRLRSVTVCFGIGEERPFYVEKSPALLIARVKHNFTFFYLNYMILTALLFCLTLLISPSAIIGIGLLGALWVYVIQQTQKGTLVIAGKNISQNQATTALVIFSGLTLFFLLRGIFWYALCSSGFLVLVHAGLRDASMHQDGDDHVDMVGEVPGETAAFLNDNNGV</sequence>
<dbReference type="Proteomes" id="UP001295423">
    <property type="component" value="Unassembled WGS sequence"/>
</dbReference>